<evidence type="ECO:0000313" key="2">
    <source>
        <dbReference type="EMBL" id="CAE7939450.1"/>
    </source>
</evidence>
<feature type="compositionally biased region" description="Acidic residues" evidence="1">
    <location>
        <begin position="114"/>
        <end position="136"/>
    </location>
</feature>
<organism evidence="2 3">
    <name type="scientific">Symbiodinium necroappetens</name>
    <dbReference type="NCBI Taxonomy" id="1628268"/>
    <lineage>
        <taxon>Eukaryota</taxon>
        <taxon>Sar</taxon>
        <taxon>Alveolata</taxon>
        <taxon>Dinophyceae</taxon>
        <taxon>Suessiales</taxon>
        <taxon>Symbiodiniaceae</taxon>
        <taxon>Symbiodinium</taxon>
    </lineage>
</organism>
<keyword evidence="3" id="KW-1185">Reference proteome</keyword>
<feature type="region of interest" description="Disordered" evidence="1">
    <location>
        <begin position="1"/>
        <end position="373"/>
    </location>
</feature>
<protein>
    <submittedName>
        <fullName evidence="2">Uncharacterized protein</fullName>
    </submittedName>
</protein>
<comment type="caution">
    <text evidence="2">The sequence shown here is derived from an EMBL/GenBank/DDBJ whole genome shotgun (WGS) entry which is preliminary data.</text>
</comment>
<dbReference type="Proteomes" id="UP000601435">
    <property type="component" value="Unassembled WGS sequence"/>
</dbReference>
<sequence>MERLADARASAGSVFFGHPDAKSSDEFVTPPPKASVLPDEADTQLYDVMQEPLAPSTPDFKKPARVPSTTSVDTKRWVYQHPGVPKPQPRALLQEPLPVPDQTDDNVKATTDDQGQEAEPMDCDAEQMNEDAAQMDEDAKQMDEDAAQMDEDATAGPPSKVFGRRDQLGLRTSIKAKAKSKKAAATEDAEEDAVSAKHGAKKLKRKVSKSRLGRLRKLRRSRSSLEGDKPREEADDKEPEHEAENEGEDDRDEWNQEPAEPKAHRKPKAKATPKGKSAPKAKATPKGKSAPKAKATPKSKSAAKAKATPAKSSSSKPAEGDEDALTKSRGGRPKGAKNKAKEPAKADNKQKKKRAPRVNPSIRLNSKTADDTPHDPLDLKYMLEFWSDFEDPNADIDILKKEVRAWKPVFTYVSPDVYWTRKESALTFHYETEDGEACKNNVGHFHFSNNKCGLLVAIACTYLLAACH</sequence>
<feature type="compositionally biased region" description="Basic residues" evidence="1">
    <location>
        <begin position="263"/>
        <end position="303"/>
    </location>
</feature>
<feature type="compositionally biased region" description="Basic and acidic residues" evidence="1">
    <location>
        <begin position="223"/>
        <end position="244"/>
    </location>
</feature>
<dbReference type="AlphaFoldDB" id="A0A813CAY0"/>
<feature type="compositionally biased region" description="Basic residues" evidence="1">
    <location>
        <begin position="198"/>
        <end position="222"/>
    </location>
</feature>
<proteinExistence type="predicted"/>
<gene>
    <name evidence="2" type="ORF">SNEC2469_LOCUS33520</name>
</gene>
<feature type="compositionally biased region" description="Acidic residues" evidence="1">
    <location>
        <begin position="144"/>
        <end position="153"/>
    </location>
</feature>
<dbReference type="EMBL" id="CAJNJA010088852">
    <property type="protein sequence ID" value="CAE7939450.1"/>
    <property type="molecule type" value="Genomic_DNA"/>
</dbReference>
<evidence type="ECO:0000313" key="3">
    <source>
        <dbReference type="Proteomes" id="UP000601435"/>
    </source>
</evidence>
<dbReference type="OrthoDB" id="478003at2759"/>
<name>A0A813CAY0_9DINO</name>
<accession>A0A813CAY0</accession>
<feature type="compositionally biased region" description="Basic and acidic residues" evidence="1">
    <location>
        <begin position="339"/>
        <end position="349"/>
    </location>
</feature>
<feature type="compositionally biased region" description="Low complexity" evidence="1">
    <location>
        <begin position="304"/>
        <end position="317"/>
    </location>
</feature>
<reference evidence="2" key="1">
    <citation type="submission" date="2021-02" db="EMBL/GenBank/DDBJ databases">
        <authorList>
            <person name="Dougan E. K."/>
            <person name="Rhodes N."/>
            <person name="Thang M."/>
            <person name="Chan C."/>
        </authorList>
    </citation>
    <scope>NUCLEOTIDE SEQUENCE</scope>
</reference>
<feature type="compositionally biased region" description="Basic residues" evidence="1">
    <location>
        <begin position="329"/>
        <end position="338"/>
    </location>
</feature>
<evidence type="ECO:0000256" key="1">
    <source>
        <dbReference type="SAM" id="MobiDB-lite"/>
    </source>
</evidence>